<sequence>MRIDSLDVFDDALLRAACQLEAAANQKRLRAGKGIGTEPRTCNFTASRISTKACSAKRWTVSADRYPSGNR</sequence>
<dbReference type="RefSeq" id="WP_102598002.1">
    <property type="nucleotide sequence ID" value="NZ_JBQDNZ010000026.1"/>
</dbReference>
<name>A0A2N7S5M8_9MICC</name>
<comment type="caution">
    <text evidence="1">The sequence shown here is derived from an EMBL/GenBank/DDBJ whole genome shotgun (WGS) entry which is preliminary data.</text>
</comment>
<evidence type="ECO:0000313" key="2">
    <source>
        <dbReference type="Proteomes" id="UP000235739"/>
    </source>
</evidence>
<accession>A0A2N7S5M8</accession>
<dbReference type="AlphaFoldDB" id="A0A2N7S5M8"/>
<dbReference type="EMBL" id="PNQX01000001">
    <property type="protein sequence ID" value="PMQ21450.1"/>
    <property type="molecule type" value="Genomic_DNA"/>
</dbReference>
<reference evidence="1 2" key="1">
    <citation type="journal article" date="2017" name="Elife">
        <title>Extensive horizontal gene transfer in cheese-associated bacteria.</title>
        <authorList>
            <person name="Bonham K.S."/>
            <person name="Wolfe B.E."/>
            <person name="Dutton R.J."/>
        </authorList>
    </citation>
    <scope>NUCLEOTIDE SEQUENCE [LARGE SCALE GENOMIC DNA]</scope>
    <source>
        <strain evidence="1 2">JB182</strain>
    </source>
</reference>
<evidence type="ECO:0000313" key="1">
    <source>
        <dbReference type="EMBL" id="PMQ21450.1"/>
    </source>
</evidence>
<proteinExistence type="predicted"/>
<protein>
    <submittedName>
        <fullName evidence="1">Uncharacterized protein</fullName>
    </submittedName>
</protein>
<organism evidence="1 2">
    <name type="scientific">Glutamicibacter arilaitensis</name>
    <dbReference type="NCBI Taxonomy" id="256701"/>
    <lineage>
        <taxon>Bacteria</taxon>
        <taxon>Bacillati</taxon>
        <taxon>Actinomycetota</taxon>
        <taxon>Actinomycetes</taxon>
        <taxon>Micrococcales</taxon>
        <taxon>Micrococcaceae</taxon>
        <taxon>Glutamicibacter</taxon>
    </lineage>
</organism>
<gene>
    <name evidence="1" type="ORF">CIK84_07870</name>
</gene>
<dbReference type="Proteomes" id="UP000235739">
    <property type="component" value="Unassembled WGS sequence"/>
</dbReference>